<proteinExistence type="predicted"/>
<dbReference type="PANTHER" id="PTHR24216">
    <property type="entry name" value="PAXILLIN-RELATED"/>
    <property type="match status" value="1"/>
</dbReference>
<feature type="region of interest" description="Disordered" evidence="1">
    <location>
        <begin position="1"/>
        <end position="35"/>
    </location>
</feature>
<reference evidence="3 4" key="1">
    <citation type="journal article" date="2018" name="Evol. Lett.">
        <title>Horizontal gene cluster transfer increased hallucinogenic mushroom diversity.</title>
        <authorList>
            <person name="Reynolds H.T."/>
            <person name="Vijayakumar V."/>
            <person name="Gluck-Thaler E."/>
            <person name="Korotkin H.B."/>
            <person name="Matheny P.B."/>
            <person name="Slot J.C."/>
        </authorList>
    </citation>
    <scope>NUCLEOTIDE SEQUENCE [LARGE SCALE GENOMIC DNA]</scope>
    <source>
        <strain evidence="3 4">2631</strain>
    </source>
</reference>
<dbReference type="PANTHER" id="PTHR24216:SF65">
    <property type="entry name" value="PAXILLIN-LIKE PROTEIN 1"/>
    <property type="match status" value="1"/>
</dbReference>
<sequence>MLGTRSIGAGTPGYGSSPSYPSRPGGANMSAAVTGADDPYDTLSTEGYGNALLTPAQRLIERYERLSTPSPPQTPPAERSTFRREYRTEDAYSGRQYTGPGSLMTPMNVESHRRNGVGTGLKKDRSPIRQSLKNLFSVLKKGAGGLTKRRSEDREPLLALGVVGAGAVGAGLLTRPSEDLGRGTNLKGHSKASPASTGSFSRPKKKMTGSLHYLIHSSSFSPDSGTQNKTWTPCSVTLEPETHKLLVSSFTTGSGSLPGEGMELYVHEIALSGCVNIRSLSATQLGAAEARLLLEEGGAQGEGDKMKVFEILFEDGGGRVREMFAARSVRERAGWISAIWYVFFFLKCFAVYHVLWDAILPSQEAKNFQTQTEQKQDAANDPPAYRLPVDDPIPKPLPQSSKPISPSYSDRSLPALPPKSPIPISDALPLSLPIIVPLATPKKVPNLRLDLSEFKGPISPPNMRPPAPQTHGQFSPNDAVISPSIYPPTSRPTSMFIGSPISPISGISVGSGSGTTSPYSPSIRHLSQLSVVRQRLAQIERNHSELSAESRYSSSSTTPSSGPVSPTGSGWSKREAIFHNAGAKAAAKKGTISRSSSRTGYSRLAHSSRQAPPPGPSNVFDDSGHDKEDGTPKAKCKARQDATADIPTKTVGCSSQDDILKISRDVADIRNVLGKETGNRNVHQIVIGLEQRAQGNKKDLRAIKDTLKVLGDRVAEVAETTKIKAMADTSSPAPTESKSTKKDDEAIVQALDEVRNRLRTELPALASKIQDIKDAQEREKERVITCANVGASSSSQVSIPPDDPSKVVDPKLLLDKLEEIRKLCQPPEQGSKDEKGKKADASFHENLTKILDLVQEDGNKQVLLAQQQADSVRYLNELNAWLEAFVNNGTSQIQGISANIDRLCNEIGAGPVKPGAPAARSNLVNDIRQLVEGMKARDQNFAALQAAVHSLLEVLTVSQTQKGADSQAIAGLMDRQRHAQEVMFRAFTNEISGEIKGERLRFVDAMKEATAINVQRVQQPLQTIQPNTGIPVRHSQETPRASIPRSSQYRALPNYPRPR</sequence>
<dbReference type="EMBL" id="NHYD01003965">
    <property type="protein sequence ID" value="PPQ68030.1"/>
    <property type="molecule type" value="Genomic_DNA"/>
</dbReference>
<feature type="region of interest" description="Disordered" evidence="1">
    <location>
        <begin position="174"/>
        <end position="205"/>
    </location>
</feature>
<dbReference type="InParanoid" id="A0A409VP39"/>
<feature type="compositionally biased region" description="Polar residues" evidence="1">
    <location>
        <begin position="398"/>
        <end position="410"/>
    </location>
</feature>
<evidence type="ECO:0000313" key="4">
    <source>
        <dbReference type="Proteomes" id="UP000283269"/>
    </source>
</evidence>
<feature type="region of interest" description="Disordered" evidence="1">
    <location>
        <begin position="1023"/>
        <end position="1059"/>
    </location>
</feature>
<dbReference type="SMART" id="SM00233">
    <property type="entry name" value="PH"/>
    <property type="match status" value="1"/>
</dbReference>
<feature type="compositionally biased region" description="Low complexity" evidence="1">
    <location>
        <begin position="581"/>
        <end position="590"/>
    </location>
</feature>
<feature type="region of interest" description="Disordered" evidence="1">
    <location>
        <begin position="543"/>
        <end position="643"/>
    </location>
</feature>
<feature type="region of interest" description="Disordered" evidence="1">
    <location>
        <begin position="65"/>
        <end position="124"/>
    </location>
</feature>
<name>A0A409VP39_PSICY</name>
<evidence type="ECO:0000256" key="1">
    <source>
        <dbReference type="SAM" id="MobiDB-lite"/>
    </source>
</evidence>
<dbReference type="STRING" id="93625.A0A409VP39"/>
<feature type="compositionally biased region" description="Basic and acidic residues" evidence="1">
    <location>
        <begin position="622"/>
        <end position="642"/>
    </location>
</feature>
<keyword evidence="4" id="KW-1185">Reference proteome</keyword>
<feature type="compositionally biased region" description="Low complexity" evidence="1">
    <location>
        <begin position="14"/>
        <end position="26"/>
    </location>
</feature>
<dbReference type="OrthoDB" id="2261329at2759"/>
<accession>A0A409VP39</accession>
<feature type="region of interest" description="Disordered" evidence="1">
    <location>
        <begin position="370"/>
        <end position="416"/>
    </location>
</feature>
<organism evidence="3 4">
    <name type="scientific">Psilocybe cyanescens</name>
    <dbReference type="NCBI Taxonomy" id="93625"/>
    <lineage>
        <taxon>Eukaryota</taxon>
        <taxon>Fungi</taxon>
        <taxon>Dikarya</taxon>
        <taxon>Basidiomycota</taxon>
        <taxon>Agaricomycotina</taxon>
        <taxon>Agaricomycetes</taxon>
        <taxon>Agaricomycetidae</taxon>
        <taxon>Agaricales</taxon>
        <taxon>Agaricineae</taxon>
        <taxon>Strophariaceae</taxon>
        <taxon>Psilocybe</taxon>
    </lineage>
</organism>
<feature type="domain" description="PH" evidence="2">
    <location>
        <begin position="205"/>
        <end position="346"/>
    </location>
</feature>
<feature type="compositionally biased region" description="Polar residues" evidence="1">
    <location>
        <begin position="592"/>
        <end position="610"/>
    </location>
</feature>
<protein>
    <recommendedName>
        <fullName evidence="2">PH domain-containing protein</fullName>
    </recommendedName>
</protein>
<evidence type="ECO:0000259" key="2">
    <source>
        <dbReference type="SMART" id="SM00233"/>
    </source>
</evidence>
<comment type="caution">
    <text evidence="3">The sequence shown here is derived from an EMBL/GenBank/DDBJ whole genome shotgun (WGS) entry which is preliminary data.</text>
</comment>
<feature type="compositionally biased region" description="Basic and acidic residues" evidence="1">
    <location>
        <begin position="80"/>
        <end position="92"/>
    </location>
</feature>
<dbReference type="Proteomes" id="UP000283269">
    <property type="component" value="Unassembled WGS sequence"/>
</dbReference>
<dbReference type="AlphaFoldDB" id="A0A409VP39"/>
<gene>
    <name evidence="3" type="ORF">CVT25_014491</name>
</gene>
<feature type="compositionally biased region" description="Low complexity" evidence="1">
    <location>
        <begin position="553"/>
        <end position="571"/>
    </location>
</feature>
<evidence type="ECO:0000313" key="3">
    <source>
        <dbReference type="EMBL" id="PPQ68030.1"/>
    </source>
</evidence>
<dbReference type="InterPro" id="IPR001849">
    <property type="entry name" value="PH_domain"/>
</dbReference>